<feature type="transmembrane region" description="Helical" evidence="2">
    <location>
        <begin position="218"/>
        <end position="239"/>
    </location>
</feature>
<name>A0A291GW55_9MICO</name>
<evidence type="ECO:0000256" key="1">
    <source>
        <dbReference type="SAM" id="MobiDB-lite"/>
    </source>
</evidence>
<keyword evidence="2" id="KW-0472">Membrane</keyword>
<keyword evidence="4" id="KW-1185">Reference proteome</keyword>
<keyword evidence="2" id="KW-0812">Transmembrane</keyword>
<feature type="transmembrane region" description="Helical" evidence="2">
    <location>
        <begin position="78"/>
        <end position="102"/>
    </location>
</feature>
<dbReference type="PANTHER" id="PTHR33133:SF1">
    <property type="entry name" value="EXPRESSED PROTEIN-RELATED"/>
    <property type="match status" value="1"/>
</dbReference>
<feature type="transmembrane region" description="Helical" evidence="2">
    <location>
        <begin position="181"/>
        <end position="212"/>
    </location>
</feature>
<protein>
    <submittedName>
        <fullName evidence="3">Glycerophosphodiester phosphodiesterase</fullName>
    </submittedName>
</protein>
<feature type="transmembrane region" description="Helical" evidence="2">
    <location>
        <begin position="317"/>
        <end position="350"/>
    </location>
</feature>
<evidence type="ECO:0000313" key="4">
    <source>
        <dbReference type="Proteomes" id="UP000217889"/>
    </source>
</evidence>
<feature type="region of interest" description="Disordered" evidence="1">
    <location>
        <begin position="1"/>
        <end position="44"/>
    </location>
</feature>
<feature type="transmembrane region" description="Helical" evidence="2">
    <location>
        <begin position="280"/>
        <end position="311"/>
    </location>
</feature>
<gene>
    <name evidence="3" type="ORF">CFK41_06330</name>
</gene>
<reference evidence="3 4" key="1">
    <citation type="journal article" date="2014" name="Int. J. Syst. Evol. Microbiol.">
        <title>Brachybacterium ginsengisoli sp. nov., isolated from soil of a ginseng field.</title>
        <authorList>
            <person name="Hoang V.A."/>
            <person name="Kim Y.J."/>
            <person name="Nguyen N.L."/>
            <person name="Yang D.C."/>
        </authorList>
    </citation>
    <scope>NUCLEOTIDE SEQUENCE [LARGE SCALE GENOMIC DNA]</scope>
    <source>
        <strain evidence="3 4">DCY80</strain>
    </source>
</reference>
<dbReference type="AlphaFoldDB" id="A0A291GW55"/>
<dbReference type="OrthoDB" id="121140at2"/>
<organism evidence="3 4">
    <name type="scientific">Brachybacterium ginsengisoli</name>
    <dbReference type="NCBI Taxonomy" id="1331682"/>
    <lineage>
        <taxon>Bacteria</taxon>
        <taxon>Bacillati</taxon>
        <taxon>Actinomycetota</taxon>
        <taxon>Actinomycetes</taxon>
        <taxon>Micrococcales</taxon>
        <taxon>Dermabacteraceae</taxon>
        <taxon>Brachybacterium</taxon>
    </lineage>
</organism>
<proteinExistence type="predicted"/>
<sequence>MSTQWTAPGATGGDESDPTPVAEGPFTATASSGPGGPASGGPRRELTQALPLFPLRPLGLAEVFGAAVRIYRLRPKSVLGVAAAVYGVAFVIITLATGASMVPMFGDMQSMIEDTEATSDVTGLSSLRDLVLFLVSTAVTTVISLVSTALVTVALTRVALGEAVGEHAPTSEMWATMRRRWLPATAVSLLIGVLSMAALVLLVGLGLVPVLVLQEASWLTVVPIVIGAVLGALAVLWIWARTLLAVPALVLEDATVLGAIRRSLVLTRGRRMWRVLGTSLLVYLVYYLAVQVISGVFGTVAFVAYLVILLATGFEGVVAGVVVLTILTMLGSYAATFVLAPFLSSGFVAVYADSRMRHEAWDVELTRRARDAWAEGGAR</sequence>
<dbReference type="PANTHER" id="PTHR33133">
    <property type="entry name" value="OS08G0107100 PROTEIN-RELATED"/>
    <property type="match status" value="1"/>
</dbReference>
<evidence type="ECO:0000313" key="3">
    <source>
        <dbReference type="EMBL" id="ATG54427.1"/>
    </source>
</evidence>
<evidence type="ECO:0000256" key="2">
    <source>
        <dbReference type="SAM" id="Phobius"/>
    </source>
</evidence>
<feature type="transmembrane region" description="Helical" evidence="2">
    <location>
        <begin position="130"/>
        <end position="160"/>
    </location>
</feature>
<dbReference type="Proteomes" id="UP000217889">
    <property type="component" value="Chromosome"/>
</dbReference>
<keyword evidence="2" id="KW-1133">Transmembrane helix</keyword>
<dbReference type="EMBL" id="CP023564">
    <property type="protein sequence ID" value="ATG54427.1"/>
    <property type="molecule type" value="Genomic_DNA"/>
</dbReference>
<dbReference type="RefSeq" id="WP_096798895.1">
    <property type="nucleotide sequence ID" value="NZ_CP023564.1"/>
</dbReference>
<dbReference type="KEGG" id="bgg:CFK41_06330"/>
<accession>A0A291GW55</accession>